<evidence type="ECO:0000259" key="2">
    <source>
        <dbReference type="Pfam" id="PF13676"/>
    </source>
</evidence>
<feature type="domain" description="TIR" evidence="2">
    <location>
        <begin position="495"/>
        <end position="604"/>
    </location>
</feature>
<dbReference type="InterPro" id="IPR035897">
    <property type="entry name" value="Toll_tir_struct_dom_sf"/>
</dbReference>
<dbReference type="Gene3D" id="1.10.150.50">
    <property type="entry name" value="Transcription Factor, Ets-1"/>
    <property type="match status" value="1"/>
</dbReference>
<dbReference type="InterPro" id="IPR016024">
    <property type="entry name" value="ARM-type_fold"/>
</dbReference>
<dbReference type="SUPFAM" id="SSF47769">
    <property type="entry name" value="SAM/Pointed domain"/>
    <property type="match status" value="1"/>
</dbReference>
<dbReference type="SMART" id="SM00185">
    <property type="entry name" value="ARM"/>
    <property type="match status" value="3"/>
</dbReference>
<proteinExistence type="predicted"/>
<dbReference type="SUPFAM" id="SSF52200">
    <property type="entry name" value="Toll/Interleukin receptor TIR domain"/>
    <property type="match status" value="1"/>
</dbReference>
<evidence type="ECO:0000256" key="1">
    <source>
        <dbReference type="SAM" id="MobiDB-lite"/>
    </source>
</evidence>
<dbReference type="AlphaFoldDB" id="A0A1S3I709"/>
<dbReference type="Gene3D" id="1.25.10.10">
    <property type="entry name" value="Leucine-rich Repeat Variant"/>
    <property type="match status" value="1"/>
</dbReference>
<dbReference type="InterPro" id="IPR000157">
    <property type="entry name" value="TIR_dom"/>
</dbReference>
<feature type="compositionally biased region" description="Low complexity" evidence="1">
    <location>
        <begin position="661"/>
        <end position="672"/>
    </location>
</feature>
<accession>A0A1S3I709</accession>
<reference evidence="4" key="1">
    <citation type="submission" date="2025-08" db="UniProtKB">
        <authorList>
            <consortium name="RefSeq"/>
        </authorList>
    </citation>
    <scope>IDENTIFICATION</scope>
    <source>
        <tissue evidence="4">Gonads</tissue>
    </source>
</reference>
<dbReference type="InParanoid" id="A0A1S3I709"/>
<dbReference type="KEGG" id="lak:106161607"/>
<name>A0A1S3I709_LINAN</name>
<evidence type="ECO:0000313" key="4">
    <source>
        <dbReference type="RefSeq" id="XP_013394065.1"/>
    </source>
</evidence>
<feature type="compositionally biased region" description="Basic and acidic residues" evidence="1">
    <location>
        <begin position="53"/>
        <end position="86"/>
    </location>
</feature>
<dbReference type="GeneID" id="106161607"/>
<dbReference type="InterPro" id="IPR011989">
    <property type="entry name" value="ARM-like"/>
</dbReference>
<dbReference type="InterPro" id="IPR013761">
    <property type="entry name" value="SAM/pointed_sf"/>
</dbReference>
<organism evidence="3 4">
    <name type="scientific">Lingula anatina</name>
    <name type="common">Brachiopod</name>
    <name type="synonym">Lingula unguis</name>
    <dbReference type="NCBI Taxonomy" id="7574"/>
    <lineage>
        <taxon>Eukaryota</taxon>
        <taxon>Metazoa</taxon>
        <taxon>Spiralia</taxon>
        <taxon>Lophotrochozoa</taxon>
        <taxon>Brachiopoda</taxon>
        <taxon>Linguliformea</taxon>
        <taxon>Lingulata</taxon>
        <taxon>Lingulida</taxon>
        <taxon>Linguloidea</taxon>
        <taxon>Lingulidae</taxon>
        <taxon>Lingula</taxon>
    </lineage>
</organism>
<gene>
    <name evidence="4" type="primary">LOC106161607</name>
</gene>
<dbReference type="PANTHER" id="PTHR46270">
    <property type="entry name" value="ARMADILLO-TYPE FOLD-RELATED"/>
    <property type="match status" value="1"/>
</dbReference>
<sequence>MGCGASTANQVAHKLVHVTSCTGPETDLHVTSENQADSTTQKTNKGPISKTMESTKDNENTSKVKEDPSSEKELADRKIGNGDVKDPGNTQVPATKPDGNGDGDSDDDNKTERPKLNKWQTAGDEKPKETLEECLAGIEERVNLLRDADLEVFKTSELTGKMRYLSNRTRTSFAPKSVKVQRKKIMDSHYGEFFVRFLKWSFEENGGEVLFEGSADAMTNMKVAMGIIWNCTDRGPECCTKAIEVGIIELTLRILQDERLAPNELTTDYSRFLVKAILGMYHNISQNVPESAQVFRNANTLEILSRFLQTTFLTIKTKTLFVLAYITTEAENDILNASDANIHFMIELLKGTLANDKHYSVKSGYRTSELLHALNKLASNDANKEKLVEGGILPSCVQLLRPENSEEEQVLAAQCVWTLAFSEENKQKIRDEPGLMEVLERTAASPIDDISQSARGALWVIQDKLAEKANMQPGEADVKYTQDGDADDNGGAPHVMISYNWGSKPTMLRVRDYLRTCGYKVWMDVDHMTGSTLEAMAHAVEKAAVILICMSQQYKDSPSCRTEAEYAYRLRKDVVPLRLQQQYLPDGWLGIMLGTKLWFDISTEEFVNENLPRVAKEIGPRGRVNGTVNGGISGSPERPISLSTQEVVVEAAPKPAPVPAPSSSVKKPVSSPHSMFPESKPQNAPPKMVLSEPQIAGPILWQHRDWTEEDIKKWLEDNDLAHIAQRFSGFNGKLLGQLVKMSFTAPGFFYKMLKEELNLSLLDILKVMEGLEQLQCNDKG</sequence>
<evidence type="ECO:0000313" key="3">
    <source>
        <dbReference type="Proteomes" id="UP000085678"/>
    </source>
</evidence>
<dbReference type="InterPro" id="IPR000225">
    <property type="entry name" value="Armadillo"/>
</dbReference>
<dbReference type="Gene3D" id="3.40.50.10140">
    <property type="entry name" value="Toll/interleukin-1 receptor homology (TIR) domain"/>
    <property type="match status" value="1"/>
</dbReference>
<keyword evidence="3" id="KW-1185">Reference proteome</keyword>
<dbReference type="SUPFAM" id="SSF48371">
    <property type="entry name" value="ARM repeat"/>
    <property type="match status" value="1"/>
</dbReference>
<feature type="region of interest" description="Disordered" evidence="1">
    <location>
        <begin position="23"/>
        <end position="128"/>
    </location>
</feature>
<dbReference type="PANTHER" id="PTHR46270:SF2">
    <property type="entry name" value="TIR DOMAIN-CONTAINING PROTEIN"/>
    <property type="match status" value="1"/>
</dbReference>
<dbReference type="Proteomes" id="UP000085678">
    <property type="component" value="Unplaced"/>
</dbReference>
<dbReference type="Pfam" id="PF13676">
    <property type="entry name" value="TIR_2"/>
    <property type="match status" value="1"/>
</dbReference>
<dbReference type="RefSeq" id="XP_013394065.1">
    <property type="nucleotide sequence ID" value="XM_013538611.1"/>
</dbReference>
<dbReference type="OrthoDB" id="2148946at2759"/>
<dbReference type="GO" id="GO:0007165">
    <property type="term" value="P:signal transduction"/>
    <property type="evidence" value="ECO:0007669"/>
    <property type="project" value="InterPro"/>
</dbReference>
<dbReference type="STRING" id="7574.A0A1S3I709"/>
<feature type="region of interest" description="Disordered" evidence="1">
    <location>
        <begin position="653"/>
        <end position="687"/>
    </location>
</feature>
<feature type="compositionally biased region" description="Polar residues" evidence="1">
    <location>
        <begin position="23"/>
        <end position="46"/>
    </location>
</feature>
<protein>
    <submittedName>
        <fullName evidence="4">Uncharacterized protein LOC106161607 isoform X1</fullName>
    </submittedName>
</protein>